<protein>
    <submittedName>
        <fullName evidence="6">LysR family alkanesulfonate utilization regulator</fullName>
    </submittedName>
</protein>
<keyword evidence="7" id="KW-1185">Reference proteome</keyword>
<dbReference type="InterPro" id="IPR000847">
    <property type="entry name" value="LysR_HTH_N"/>
</dbReference>
<dbReference type="FunFam" id="1.10.10.10:FF:000021">
    <property type="entry name" value="HTH-type transcriptional regulator CysB"/>
    <property type="match status" value="1"/>
</dbReference>
<keyword evidence="3" id="KW-0238">DNA-binding</keyword>
<dbReference type="Pfam" id="PF00126">
    <property type="entry name" value="HTH_1"/>
    <property type="match status" value="1"/>
</dbReference>
<evidence type="ECO:0000313" key="6">
    <source>
        <dbReference type="EMBL" id="KFC13202.1"/>
    </source>
</evidence>
<accession>A0A085ASK7</accession>
<dbReference type="Pfam" id="PF03466">
    <property type="entry name" value="LysR_substrate"/>
    <property type="match status" value="1"/>
</dbReference>
<comment type="caution">
    <text evidence="6">The sequence shown here is derived from an EMBL/GenBank/DDBJ whole genome shotgun (WGS) entry which is preliminary data.</text>
</comment>
<dbReference type="SUPFAM" id="SSF46785">
    <property type="entry name" value="Winged helix' DNA-binding domain"/>
    <property type="match status" value="1"/>
</dbReference>
<reference evidence="7" key="1">
    <citation type="submission" date="2014-05" db="EMBL/GenBank/DDBJ databases">
        <title>ATOL: Assembling a taxonomically balanced genome-scale reconstruction of the evolutionary history of the Enterobacteriaceae.</title>
        <authorList>
            <person name="Plunkett G. III"/>
            <person name="Neeno-Eckwall E.C."/>
            <person name="Glasner J.D."/>
            <person name="Perna N.T."/>
        </authorList>
    </citation>
    <scope>NUCLEOTIDE SEQUENCE [LARGE SCALE GENOMIC DNA]</scope>
    <source>
        <strain evidence="7">ATCC 49490</strain>
    </source>
</reference>
<organism evidence="6 7">
    <name type="scientific">Trabulsiella guamensis ATCC 49490</name>
    <dbReference type="NCBI Taxonomy" id="1005994"/>
    <lineage>
        <taxon>Bacteria</taxon>
        <taxon>Pseudomonadati</taxon>
        <taxon>Pseudomonadota</taxon>
        <taxon>Gammaproteobacteria</taxon>
        <taxon>Enterobacterales</taxon>
        <taxon>Enterobacteriaceae</taxon>
        <taxon>Trabulsiella</taxon>
    </lineage>
</organism>
<dbReference type="GO" id="GO:0019344">
    <property type="term" value="P:cysteine biosynthetic process"/>
    <property type="evidence" value="ECO:0007669"/>
    <property type="project" value="TreeGrafter"/>
</dbReference>
<dbReference type="SUPFAM" id="SSF53850">
    <property type="entry name" value="Periplasmic binding protein-like II"/>
    <property type="match status" value="1"/>
</dbReference>
<dbReference type="NCBIfam" id="NF009324">
    <property type="entry name" value="PRK12679.1"/>
    <property type="match status" value="1"/>
</dbReference>
<dbReference type="Gene3D" id="3.40.190.10">
    <property type="entry name" value="Periplasmic binding protein-like II"/>
    <property type="match status" value="2"/>
</dbReference>
<dbReference type="Proteomes" id="UP000028630">
    <property type="component" value="Unassembled WGS sequence"/>
</dbReference>
<proteinExistence type="inferred from homology"/>
<sequence>MLVFIICSPEAQTLTIAVCLMVPEGRVNFQQLKIIREAARQDYNLTEVANMLYTSQSGVSRHIRELEEELGIEIFIRRGKRLLGMTEPGKALLVIAERILNEASNVRRLADLFTNDATGVLTIATTHTQARYSLPPVIKAFRELYSDVRLELIQGTPQEIDALLHNGGADIGIASERLSNDPTLAAFPWFRWYHSLLVPKNHPLTQVSPLTLDDIARWPLITYRQGITGRSRIDEAFNRRGLVPDIVLSAQDSDVIKTYVELGLGIGLVAEQSGDHQESDTLTRLETRHLFDANTVWLGLKRGQLQRNYVWRFIELCNAGLSLEEIKQQAMEPEEVAIDYQI</sequence>
<dbReference type="GO" id="GO:0003700">
    <property type="term" value="F:DNA-binding transcription factor activity"/>
    <property type="evidence" value="ECO:0007669"/>
    <property type="project" value="InterPro"/>
</dbReference>
<dbReference type="PANTHER" id="PTHR30126">
    <property type="entry name" value="HTH-TYPE TRANSCRIPTIONAL REGULATOR"/>
    <property type="match status" value="1"/>
</dbReference>
<dbReference type="Gene3D" id="1.10.10.10">
    <property type="entry name" value="Winged helix-like DNA-binding domain superfamily/Winged helix DNA-binding domain"/>
    <property type="match status" value="1"/>
</dbReference>
<evidence type="ECO:0000256" key="4">
    <source>
        <dbReference type="ARBA" id="ARBA00023163"/>
    </source>
</evidence>
<evidence type="ECO:0000256" key="1">
    <source>
        <dbReference type="ARBA" id="ARBA00009437"/>
    </source>
</evidence>
<dbReference type="eggNOG" id="COG0583">
    <property type="taxonomic scope" value="Bacteria"/>
</dbReference>
<feature type="domain" description="HTH lysR-type" evidence="5">
    <location>
        <begin position="27"/>
        <end position="85"/>
    </location>
</feature>
<dbReference type="EMBL" id="JMTB01000004">
    <property type="protein sequence ID" value="KFC13202.1"/>
    <property type="molecule type" value="Genomic_DNA"/>
</dbReference>
<dbReference type="PANTHER" id="PTHR30126:SF6">
    <property type="entry name" value="HTH-TYPE TRANSCRIPTIONAL REGULATOR CYSB-RELATED"/>
    <property type="match status" value="1"/>
</dbReference>
<dbReference type="PROSITE" id="PS50931">
    <property type="entry name" value="HTH_LYSR"/>
    <property type="match status" value="1"/>
</dbReference>
<keyword evidence="4" id="KW-0804">Transcription</keyword>
<dbReference type="PRINTS" id="PR00039">
    <property type="entry name" value="HTHLYSR"/>
</dbReference>
<dbReference type="InterPro" id="IPR005119">
    <property type="entry name" value="LysR_subst-bd"/>
</dbReference>
<comment type="similarity">
    <text evidence="1">Belongs to the LysR transcriptional regulatory family.</text>
</comment>
<dbReference type="InterPro" id="IPR036388">
    <property type="entry name" value="WH-like_DNA-bd_sf"/>
</dbReference>
<evidence type="ECO:0000259" key="5">
    <source>
        <dbReference type="PROSITE" id="PS50931"/>
    </source>
</evidence>
<gene>
    <name evidence="6" type="primary">cbl</name>
    <name evidence="6" type="ORF">GTGU_00039</name>
</gene>
<dbReference type="AlphaFoldDB" id="A0A085ASK7"/>
<evidence type="ECO:0000256" key="3">
    <source>
        <dbReference type="ARBA" id="ARBA00023125"/>
    </source>
</evidence>
<evidence type="ECO:0000256" key="2">
    <source>
        <dbReference type="ARBA" id="ARBA00023015"/>
    </source>
</evidence>
<evidence type="ECO:0000313" key="7">
    <source>
        <dbReference type="Proteomes" id="UP000028630"/>
    </source>
</evidence>
<dbReference type="InterPro" id="IPR036390">
    <property type="entry name" value="WH_DNA-bd_sf"/>
</dbReference>
<dbReference type="GO" id="GO:0000976">
    <property type="term" value="F:transcription cis-regulatory region binding"/>
    <property type="evidence" value="ECO:0007669"/>
    <property type="project" value="TreeGrafter"/>
</dbReference>
<name>A0A085ASK7_9ENTR</name>
<keyword evidence="2" id="KW-0805">Transcription regulation</keyword>